<name>A0A6J7GZM8_9ZZZZ</name>
<dbReference type="EMBL" id="CAFABA010000002">
    <property type="protein sequence ID" value="CAB4812155.1"/>
    <property type="molecule type" value="Genomic_DNA"/>
</dbReference>
<dbReference type="PANTHER" id="PTHR18968">
    <property type="entry name" value="THIAMINE PYROPHOSPHATE ENZYMES"/>
    <property type="match status" value="1"/>
</dbReference>
<dbReference type="Pfam" id="PF02776">
    <property type="entry name" value="TPP_enzyme_N"/>
    <property type="match status" value="1"/>
</dbReference>
<dbReference type="InterPro" id="IPR011766">
    <property type="entry name" value="TPP_enzyme_TPP-bd"/>
</dbReference>
<dbReference type="Gene3D" id="3.40.50.1220">
    <property type="entry name" value="TPP-binding domain"/>
    <property type="match status" value="1"/>
</dbReference>
<dbReference type="GO" id="GO:0050660">
    <property type="term" value="F:flavin adenine dinucleotide binding"/>
    <property type="evidence" value="ECO:0007669"/>
    <property type="project" value="TreeGrafter"/>
</dbReference>
<dbReference type="Pfam" id="PF02775">
    <property type="entry name" value="TPP_enzyme_C"/>
    <property type="match status" value="1"/>
</dbReference>
<dbReference type="PANTHER" id="PTHR18968:SF13">
    <property type="entry name" value="ACETOLACTATE SYNTHASE CATALYTIC SUBUNIT, MITOCHONDRIAL"/>
    <property type="match status" value="1"/>
</dbReference>
<keyword evidence="3 4" id="KW-0786">Thiamine pyrophosphate</keyword>
<dbReference type="CDD" id="cd07035">
    <property type="entry name" value="TPP_PYR_POX_like"/>
    <property type="match status" value="1"/>
</dbReference>
<dbReference type="EMBL" id="CAFBMH010000063">
    <property type="protein sequence ID" value="CAB4914041.1"/>
    <property type="molecule type" value="Genomic_DNA"/>
</dbReference>
<dbReference type="SUPFAM" id="SSF52467">
    <property type="entry name" value="DHS-like NAD/FAD-binding domain"/>
    <property type="match status" value="1"/>
</dbReference>
<dbReference type="GO" id="GO:0009097">
    <property type="term" value="P:isoleucine biosynthetic process"/>
    <property type="evidence" value="ECO:0007669"/>
    <property type="project" value="TreeGrafter"/>
</dbReference>
<dbReference type="Gene3D" id="3.40.50.970">
    <property type="match status" value="2"/>
</dbReference>
<reference evidence="10" key="1">
    <citation type="submission" date="2020-05" db="EMBL/GenBank/DDBJ databases">
        <authorList>
            <person name="Chiriac C."/>
            <person name="Salcher M."/>
            <person name="Ghai R."/>
            <person name="Kavagutti S V."/>
        </authorList>
    </citation>
    <scope>NUCLEOTIDE SEQUENCE</scope>
</reference>
<dbReference type="InterPro" id="IPR000399">
    <property type="entry name" value="TPP-bd_CS"/>
</dbReference>
<evidence type="ECO:0000259" key="5">
    <source>
        <dbReference type="Pfam" id="PF00205"/>
    </source>
</evidence>
<dbReference type="SUPFAM" id="SSF52518">
    <property type="entry name" value="Thiamin diphosphate-binding fold (THDP-binding)"/>
    <property type="match status" value="2"/>
</dbReference>
<accession>A0A6J7GZM8</accession>
<evidence type="ECO:0000256" key="1">
    <source>
        <dbReference type="ARBA" id="ARBA00001964"/>
    </source>
</evidence>
<dbReference type="GO" id="GO:0030976">
    <property type="term" value="F:thiamine pyrophosphate binding"/>
    <property type="evidence" value="ECO:0007669"/>
    <property type="project" value="InterPro"/>
</dbReference>
<dbReference type="GO" id="GO:0003984">
    <property type="term" value="F:acetolactate synthase activity"/>
    <property type="evidence" value="ECO:0007669"/>
    <property type="project" value="TreeGrafter"/>
</dbReference>
<dbReference type="InterPro" id="IPR012001">
    <property type="entry name" value="Thiamin_PyroP_enz_TPP-bd_dom"/>
</dbReference>
<dbReference type="InterPro" id="IPR029061">
    <property type="entry name" value="THDP-binding"/>
</dbReference>
<dbReference type="InterPro" id="IPR012000">
    <property type="entry name" value="Thiamin_PyroP_enz_cen_dom"/>
</dbReference>
<evidence type="ECO:0000259" key="6">
    <source>
        <dbReference type="Pfam" id="PF02775"/>
    </source>
</evidence>
<dbReference type="InterPro" id="IPR045229">
    <property type="entry name" value="TPP_enz"/>
</dbReference>
<dbReference type="Pfam" id="PF00205">
    <property type="entry name" value="TPP_enzyme_M"/>
    <property type="match status" value="1"/>
</dbReference>
<evidence type="ECO:0000259" key="7">
    <source>
        <dbReference type="Pfam" id="PF02776"/>
    </source>
</evidence>
<comment type="cofactor">
    <cofactor evidence="1">
        <name>thiamine diphosphate</name>
        <dbReference type="ChEBI" id="CHEBI:58937"/>
    </cofactor>
</comment>
<feature type="domain" description="Thiamine pyrophosphate enzyme TPP-binding" evidence="6">
    <location>
        <begin position="413"/>
        <end position="556"/>
    </location>
</feature>
<evidence type="ECO:0000313" key="8">
    <source>
        <dbReference type="EMBL" id="CAB4730214.1"/>
    </source>
</evidence>
<evidence type="ECO:0000256" key="3">
    <source>
        <dbReference type="ARBA" id="ARBA00023052"/>
    </source>
</evidence>
<organism evidence="10">
    <name type="scientific">freshwater metagenome</name>
    <dbReference type="NCBI Taxonomy" id="449393"/>
    <lineage>
        <taxon>unclassified sequences</taxon>
        <taxon>metagenomes</taxon>
        <taxon>ecological metagenomes</taxon>
    </lineage>
</organism>
<gene>
    <name evidence="8" type="ORF">UFOPK2754_00424</name>
    <name evidence="9" type="ORF">UFOPK3139_00059</name>
    <name evidence="10" type="ORF">UFOPK3543_01697</name>
</gene>
<dbReference type="CDD" id="cd00568">
    <property type="entry name" value="TPP_enzymes"/>
    <property type="match status" value="1"/>
</dbReference>
<protein>
    <submittedName>
        <fullName evidence="10">Unannotated protein</fullName>
    </submittedName>
</protein>
<dbReference type="GO" id="GO:0005948">
    <property type="term" value="C:acetolactate synthase complex"/>
    <property type="evidence" value="ECO:0007669"/>
    <property type="project" value="TreeGrafter"/>
</dbReference>
<feature type="domain" description="Thiamine pyrophosphate enzyme N-terminal TPP-binding" evidence="7">
    <location>
        <begin position="14"/>
        <end position="107"/>
    </location>
</feature>
<sequence length="578" mass="60288">MATPLLREDVRAPEAVVQALISGGVDHVFGMPGGSTVVLYDALFDHRDEIRTVLVREEARAGVMAEVYGKLTGRPGVCMGQGAFMVHASIGAIEAQLSSSPMLILADLSDNAPYTLHGPYQSGAGSYGGWDARAVFGGMCKRVFVASTPVEAVHCVQLGLKHAVTGQPGPVAVLFSGGSLRGTVGPASQPTLWATSDLLASGALPVDASALDKAAQVLTRARRPVIIAGGGVRVAGAYDDLARVARSLGAPVATTASGKGVFAETDEWALGVLGNFGTPLANAVVADADVVLAVGTKLGPTDTAQEHPALLDPARQLLVHIDVEPLNLSWSVPADVNIVGDARVALSRLSEMISGATTPQQRDERAEQLALDVDTHGRFSAPEMESDVVPLLPQRVIRALHDALGEQAIVCCDAGENRIFMTHYFQTSNAPGFVQPAGVGGMGYAMPAAFAAQIACPDKRGVAVCGDGGFAIAMNTLMTAREEGVPIVVIVLNNGKLGWVMHGQRDRQIASDLGVFDHAAMAVSMGCLGVRVEHPDELAPALAAALAADRPTVIDVMTSLDETFEKVTSPLMRQPRSR</sequence>
<feature type="domain" description="Thiamine pyrophosphate enzyme central" evidence="5">
    <location>
        <begin position="211"/>
        <end position="349"/>
    </location>
</feature>
<comment type="similarity">
    <text evidence="2 4">Belongs to the TPP enzyme family.</text>
</comment>
<dbReference type="AlphaFoldDB" id="A0A6J7GZM8"/>
<evidence type="ECO:0000256" key="2">
    <source>
        <dbReference type="ARBA" id="ARBA00007812"/>
    </source>
</evidence>
<evidence type="ECO:0000256" key="4">
    <source>
        <dbReference type="RuleBase" id="RU362132"/>
    </source>
</evidence>
<evidence type="ECO:0000313" key="9">
    <source>
        <dbReference type="EMBL" id="CAB4812155.1"/>
    </source>
</evidence>
<dbReference type="EMBL" id="CAEZYR010000009">
    <property type="protein sequence ID" value="CAB4730214.1"/>
    <property type="molecule type" value="Genomic_DNA"/>
</dbReference>
<proteinExistence type="inferred from homology"/>
<dbReference type="GO" id="GO:0000287">
    <property type="term" value="F:magnesium ion binding"/>
    <property type="evidence" value="ECO:0007669"/>
    <property type="project" value="InterPro"/>
</dbReference>
<dbReference type="InterPro" id="IPR029035">
    <property type="entry name" value="DHS-like_NAD/FAD-binding_dom"/>
</dbReference>
<evidence type="ECO:0000313" key="10">
    <source>
        <dbReference type="EMBL" id="CAB4914041.1"/>
    </source>
</evidence>
<dbReference type="GO" id="GO:0009099">
    <property type="term" value="P:L-valine biosynthetic process"/>
    <property type="evidence" value="ECO:0007669"/>
    <property type="project" value="TreeGrafter"/>
</dbReference>
<dbReference type="PROSITE" id="PS00187">
    <property type="entry name" value="TPP_ENZYMES"/>
    <property type="match status" value="1"/>
</dbReference>